<comment type="caution">
    <text evidence="2">The sequence shown here is derived from an EMBL/GenBank/DDBJ whole genome shotgun (WGS) entry which is preliminary data.</text>
</comment>
<organism evidence="2 3">
    <name type="scientific">Aldrovandia affinis</name>
    <dbReference type="NCBI Taxonomy" id="143900"/>
    <lineage>
        <taxon>Eukaryota</taxon>
        <taxon>Metazoa</taxon>
        <taxon>Chordata</taxon>
        <taxon>Craniata</taxon>
        <taxon>Vertebrata</taxon>
        <taxon>Euteleostomi</taxon>
        <taxon>Actinopterygii</taxon>
        <taxon>Neopterygii</taxon>
        <taxon>Teleostei</taxon>
        <taxon>Notacanthiformes</taxon>
        <taxon>Halosauridae</taxon>
        <taxon>Aldrovandia</taxon>
    </lineage>
</organism>
<keyword evidence="3" id="KW-1185">Reference proteome</keyword>
<evidence type="ECO:0000313" key="2">
    <source>
        <dbReference type="EMBL" id="KAJ8386645.1"/>
    </source>
</evidence>
<evidence type="ECO:0000256" key="1">
    <source>
        <dbReference type="SAM" id="MobiDB-lite"/>
    </source>
</evidence>
<feature type="region of interest" description="Disordered" evidence="1">
    <location>
        <begin position="98"/>
        <end position="130"/>
    </location>
</feature>
<dbReference type="EMBL" id="JAINUG010000224">
    <property type="protein sequence ID" value="KAJ8386645.1"/>
    <property type="molecule type" value="Genomic_DNA"/>
</dbReference>
<name>A0AAD7RM92_9TELE</name>
<proteinExistence type="predicted"/>
<dbReference type="Proteomes" id="UP001221898">
    <property type="component" value="Unassembled WGS sequence"/>
</dbReference>
<dbReference type="AlphaFoldDB" id="A0AAD7RM92"/>
<sequence length="233" mass="24765">MLKQKHRCIVGSGVLRTALFRSHTRAGFPCGLGSTLVSGALEKQCSKQGPATACLPAARSVVLRSAFSTLRLINTPPQTHRRCVCLRRRPPSHLLEHRATSPRAPLSSAVTSASAARSVRPQGTSDKRTNRDDFTMAAVEALQKGAHPEACSALLLTDKCTWADRASTDERSAVSGLPLSATRAVEGVDASGSGLTSSHRANVWPPHCCREPTTLASAQARSKVNTTKTAVCF</sequence>
<reference evidence="2" key="1">
    <citation type="journal article" date="2023" name="Science">
        <title>Genome structures resolve the early diversification of teleost fishes.</title>
        <authorList>
            <person name="Parey E."/>
            <person name="Louis A."/>
            <person name="Montfort J."/>
            <person name="Bouchez O."/>
            <person name="Roques C."/>
            <person name="Iampietro C."/>
            <person name="Lluch J."/>
            <person name="Castinel A."/>
            <person name="Donnadieu C."/>
            <person name="Desvignes T."/>
            <person name="Floi Bucao C."/>
            <person name="Jouanno E."/>
            <person name="Wen M."/>
            <person name="Mejri S."/>
            <person name="Dirks R."/>
            <person name="Jansen H."/>
            <person name="Henkel C."/>
            <person name="Chen W.J."/>
            <person name="Zahm M."/>
            <person name="Cabau C."/>
            <person name="Klopp C."/>
            <person name="Thompson A.W."/>
            <person name="Robinson-Rechavi M."/>
            <person name="Braasch I."/>
            <person name="Lecointre G."/>
            <person name="Bobe J."/>
            <person name="Postlethwait J.H."/>
            <person name="Berthelot C."/>
            <person name="Roest Crollius H."/>
            <person name="Guiguen Y."/>
        </authorList>
    </citation>
    <scope>NUCLEOTIDE SEQUENCE</scope>
    <source>
        <strain evidence="2">NC1722</strain>
    </source>
</reference>
<feature type="compositionally biased region" description="Low complexity" evidence="1">
    <location>
        <begin position="104"/>
        <end position="121"/>
    </location>
</feature>
<gene>
    <name evidence="2" type="ORF">AAFF_G00167610</name>
</gene>
<protein>
    <submittedName>
        <fullName evidence="2">Uncharacterized protein</fullName>
    </submittedName>
</protein>
<evidence type="ECO:0000313" key="3">
    <source>
        <dbReference type="Proteomes" id="UP001221898"/>
    </source>
</evidence>
<accession>A0AAD7RM92</accession>